<evidence type="ECO:0000256" key="1">
    <source>
        <dbReference type="SAM" id="MobiDB-lite"/>
    </source>
</evidence>
<dbReference type="Gene3D" id="1.10.10.790">
    <property type="entry name" value="Surp module"/>
    <property type="match status" value="2"/>
</dbReference>
<accession>J8Q3J3</accession>
<gene>
    <name evidence="3" type="ORF">SU7_1687</name>
</gene>
<dbReference type="PANTHER" id="PTHR15316:SF1">
    <property type="entry name" value="SPLICING FACTOR 3A SUBUNIT 1"/>
    <property type="match status" value="1"/>
</dbReference>
<feature type="compositionally biased region" description="Basic and acidic residues" evidence="1">
    <location>
        <begin position="269"/>
        <end position="280"/>
    </location>
</feature>
<dbReference type="GO" id="GO:0003723">
    <property type="term" value="F:RNA binding"/>
    <property type="evidence" value="ECO:0007669"/>
    <property type="project" value="InterPro"/>
</dbReference>
<evidence type="ECO:0000313" key="4">
    <source>
        <dbReference type="Proteomes" id="UP000006968"/>
    </source>
</evidence>
<feature type="domain" description="SURP motif" evidence="2">
    <location>
        <begin position="11"/>
        <end position="49"/>
    </location>
</feature>
<dbReference type="GO" id="GO:0071013">
    <property type="term" value="C:catalytic step 2 spliceosome"/>
    <property type="evidence" value="ECO:0007669"/>
    <property type="project" value="TreeGrafter"/>
</dbReference>
<dbReference type="InterPro" id="IPR045146">
    <property type="entry name" value="SF3A1"/>
</dbReference>
<dbReference type="InterPro" id="IPR035967">
    <property type="entry name" value="SWAP/Surp_sf"/>
</dbReference>
<keyword evidence="4" id="KW-1185">Reference proteome</keyword>
<dbReference type="GO" id="GO:0000381">
    <property type="term" value="P:regulation of alternative mRNA splicing, via spliceosome"/>
    <property type="evidence" value="ECO:0007669"/>
    <property type="project" value="TreeGrafter"/>
</dbReference>
<feature type="region of interest" description="Disordered" evidence="1">
    <location>
        <begin position="244"/>
        <end position="280"/>
    </location>
</feature>
<proteinExistence type="predicted"/>
<protein>
    <submittedName>
        <fullName evidence="3">Prp21p</fullName>
    </submittedName>
</protein>
<dbReference type="GO" id="GO:0071004">
    <property type="term" value="C:U2-type prespliceosome"/>
    <property type="evidence" value="ECO:0007669"/>
    <property type="project" value="TreeGrafter"/>
</dbReference>
<organism evidence="3 4">
    <name type="scientific">Saccharomyces arboricola (strain H-6 / AS 2.3317 / CBS 10644)</name>
    <name type="common">Yeast</name>
    <dbReference type="NCBI Taxonomy" id="1160507"/>
    <lineage>
        <taxon>Eukaryota</taxon>
        <taxon>Fungi</taxon>
        <taxon>Dikarya</taxon>
        <taxon>Ascomycota</taxon>
        <taxon>Saccharomycotina</taxon>
        <taxon>Saccharomycetes</taxon>
        <taxon>Saccharomycetales</taxon>
        <taxon>Saccharomycetaceae</taxon>
        <taxon>Saccharomyces</taxon>
    </lineage>
</organism>
<comment type="caution">
    <text evidence="3">The sequence shown here is derived from an EMBL/GenBank/DDBJ whole genome shotgun (WGS) entry which is preliminary data.</text>
</comment>
<dbReference type="GO" id="GO:0045292">
    <property type="term" value="P:mRNA cis splicing, via spliceosome"/>
    <property type="evidence" value="ECO:0007669"/>
    <property type="project" value="InterPro"/>
</dbReference>
<dbReference type="GO" id="GO:0005686">
    <property type="term" value="C:U2 snRNP"/>
    <property type="evidence" value="ECO:0007669"/>
    <property type="project" value="TreeGrafter"/>
</dbReference>
<dbReference type="Proteomes" id="UP000006968">
    <property type="component" value="Chromosome X"/>
</dbReference>
<dbReference type="OrthoDB" id="447637at2759"/>
<reference evidence="3 4" key="1">
    <citation type="journal article" date="2013" name="BMC Genomics">
        <title>High quality de novo sequencing and assembly of the Saccharomyces arboricolus genome.</title>
        <authorList>
            <person name="Liti G."/>
            <person name="Nguyen Ba A.N."/>
            <person name="Blythe M."/>
            <person name="Mueller C.A."/>
            <person name="Bergstroem A."/>
            <person name="Cubillos F.A."/>
            <person name="Dafhnis-Calas F."/>
            <person name="Khoshraftar S."/>
            <person name="Malla S."/>
            <person name="Mehta N."/>
            <person name="Siow C.C."/>
            <person name="Warringer J."/>
            <person name="Moses A.M."/>
            <person name="Louis E.J."/>
            <person name="Nieduszynski C.A."/>
        </authorList>
    </citation>
    <scope>NUCLEOTIDE SEQUENCE [LARGE SCALE GENOMIC DNA]</scope>
    <source>
        <strain evidence="4">H-6 / AS 2.3317 / CBS 10644</strain>
    </source>
</reference>
<dbReference type="SUPFAM" id="SSF109905">
    <property type="entry name" value="Surp module (SWAP domain)"/>
    <property type="match status" value="2"/>
</dbReference>
<dbReference type="InterPro" id="IPR000061">
    <property type="entry name" value="Surp"/>
</dbReference>
<dbReference type="HOGENOM" id="CLU_013259_0_0_1"/>
<dbReference type="PANTHER" id="PTHR15316">
    <property type="entry name" value="SPLICEOSOME ASSOCIATED PROTEIN 114/SWAP SPLICING FACTOR-RELATED"/>
    <property type="match status" value="1"/>
</dbReference>
<dbReference type="Pfam" id="PF01805">
    <property type="entry name" value="Surp"/>
    <property type="match status" value="2"/>
</dbReference>
<dbReference type="PROSITE" id="PS50128">
    <property type="entry name" value="SURP"/>
    <property type="match status" value="1"/>
</dbReference>
<dbReference type="AlphaFoldDB" id="J8Q3J3"/>
<name>J8Q3J3_SACAR</name>
<dbReference type="EMBL" id="ALIE01000110">
    <property type="protein sequence ID" value="EJS43196.1"/>
    <property type="molecule type" value="Genomic_DNA"/>
</dbReference>
<dbReference type="SMART" id="SM00648">
    <property type="entry name" value="SWAP"/>
    <property type="match status" value="2"/>
</dbReference>
<sequence length="280" mass="32869">MEPQDPQLKEDIETTVSYIKQHGISFESKLLEDERFSFIRKDDPLHEYYLKVLNEATTTAVDENDVGKREREIARPQEFLFSQYDTGISRKDMEIIKLTAQYCAQDERNLESIRSKHSESLLQFSDSSHPLYKIFTDFVAQYKWINSSKGQKMKKSRREIIDQCYCRAQYWEFVKDQDREHDKLVELSKIQFAAIPWDKFTQVTKFLVPDDTDVVQDALDLSQMRLRRVQPDMKIFDSIRPVNEEEKTVSDIVKPSGGAPKGKKRKIRAAGETRLKKSKK</sequence>
<evidence type="ECO:0000259" key="2">
    <source>
        <dbReference type="PROSITE" id="PS50128"/>
    </source>
</evidence>
<dbReference type="Gene3D" id="6.10.250.1320">
    <property type="match status" value="1"/>
</dbReference>
<evidence type="ECO:0000313" key="3">
    <source>
        <dbReference type="EMBL" id="EJS43196.1"/>
    </source>
</evidence>